<dbReference type="InterPro" id="IPR032675">
    <property type="entry name" value="LRR_dom_sf"/>
</dbReference>
<accession>A0A8S1DKN6</accession>
<sequence length="487" mass="55396">MRALKIGSCVLSPKSKETLTQSCVHPRSPFVFFSPAALATKMVFIPSLLDISVKTVFDNVDKYDKKIVQSIFAPLQQKMLHELMQKAKNHRLECDGQDNHIDKTWEKLPFLVNSRIYTKLDTYDLTHIYCNSSKLSNARFQEFIRCLGSNTPNLTDLNINGSTQYDLSLEERELASIIQLENLLILKILFVRVPLSGILEISHQCQKLESLTANYVTMDMDDPSRVTFTDNLRYVCIDEFDSSLGFFFMSMETTVPGANPKKRTRCINLSSQPRSVADFSVIQLFAAKLTNLKFGSARLSDIEQMNNFPDFPRLPRLKCAEINCGGKSVRALRGFFSKNGDRLRQLALRDIDIKQEMSLGEIFSSCPNLQSLGLNCCSLLGNDAPVDAMRKLKRFLWKNLSGDEANFSSILSAPLLEYVYIDLPKIDFSDNATVIARIERREILRNLKKFDLLPRMELISEDDPEHSYYLNSFNALKKATIVSLQSK</sequence>
<name>A0A8S1DKN6_9INSE</name>
<dbReference type="SUPFAM" id="SSF52047">
    <property type="entry name" value="RNI-like"/>
    <property type="match status" value="1"/>
</dbReference>
<protein>
    <submittedName>
        <fullName evidence="1">Uncharacterized protein</fullName>
    </submittedName>
</protein>
<dbReference type="Proteomes" id="UP000494165">
    <property type="component" value="Unassembled WGS sequence"/>
</dbReference>
<comment type="caution">
    <text evidence="1">The sequence shown here is derived from an EMBL/GenBank/DDBJ whole genome shotgun (WGS) entry which is preliminary data.</text>
</comment>
<dbReference type="Gene3D" id="3.80.10.10">
    <property type="entry name" value="Ribonuclease Inhibitor"/>
    <property type="match status" value="1"/>
</dbReference>
<dbReference type="EMBL" id="CADEPI010000225">
    <property type="protein sequence ID" value="CAB3381133.1"/>
    <property type="molecule type" value="Genomic_DNA"/>
</dbReference>
<organism evidence="1 2">
    <name type="scientific">Cloeon dipterum</name>
    <dbReference type="NCBI Taxonomy" id="197152"/>
    <lineage>
        <taxon>Eukaryota</taxon>
        <taxon>Metazoa</taxon>
        <taxon>Ecdysozoa</taxon>
        <taxon>Arthropoda</taxon>
        <taxon>Hexapoda</taxon>
        <taxon>Insecta</taxon>
        <taxon>Pterygota</taxon>
        <taxon>Palaeoptera</taxon>
        <taxon>Ephemeroptera</taxon>
        <taxon>Pisciforma</taxon>
        <taxon>Baetidae</taxon>
        <taxon>Cloeon</taxon>
    </lineage>
</organism>
<dbReference type="AlphaFoldDB" id="A0A8S1DKN6"/>
<dbReference type="OrthoDB" id="2882671at2759"/>
<keyword evidence="2" id="KW-1185">Reference proteome</keyword>
<gene>
    <name evidence="1" type="ORF">CLODIP_2_CD09703</name>
</gene>
<reference evidence="1 2" key="1">
    <citation type="submission" date="2020-04" db="EMBL/GenBank/DDBJ databases">
        <authorList>
            <person name="Alioto T."/>
            <person name="Alioto T."/>
            <person name="Gomez Garrido J."/>
        </authorList>
    </citation>
    <scope>NUCLEOTIDE SEQUENCE [LARGE SCALE GENOMIC DNA]</scope>
</reference>
<evidence type="ECO:0000313" key="2">
    <source>
        <dbReference type="Proteomes" id="UP000494165"/>
    </source>
</evidence>
<proteinExistence type="predicted"/>
<evidence type="ECO:0000313" key="1">
    <source>
        <dbReference type="EMBL" id="CAB3381133.1"/>
    </source>
</evidence>